<dbReference type="STRING" id="157072.A0A024TN32"/>
<dbReference type="GO" id="GO:0044614">
    <property type="term" value="C:nuclear pore cytoplasmic filaments"/>
    <property type="evidence" value="ECO:0007669"/>
    <property type="project" value="TreeGrafter"/>
</dbReference>
<dbReference type="PANTHER" id="PTHR23198:SF6">
    <property type="entry name" value="NUCLEAR PORE COMPLEX PROTEIN NUP98-NUP96"/>
    <property type="match status" value="1"/>
</dbReference>
<dbReference type="VEuPathDB" id="FungiDB:H310_11276"/>
<organism evidence="12">
    <name type="scientific">Aphanomyces invadans</name>
    <dbReference type="NCBI Taxonomy" id="157072"/>
    <lineage>
        <taxon>Eukaryota</taxon>
        <taxon>Sar</taxon>
        <taxon>Stramenopiles</taxon>
        <taxon>Oomycota</taxon>
        <taxon>Saprolegniomycetes</taxon>
        <taxon>Saprolegniales</taxon>
        <taxon>Verrucalvaceae</taxon>
        <taxon>Aphanomyces</taxon>
    </lineage>
</organism>
<keyword evidence="3" id="KW-0813">Transport</keyword>
<dbReference type="PROSITE" id="PS51434">
    <property type="entry name" value="NUP_C"/>
    <property type="match status" value="1"/>
</dbReference>
<feature type="domain" description="Peptidase S59" evidence="11">
    <location>
        <begin position="913"/>
        <end position="1044"/>
    </location>
</feature>
<evidence type="ECO:0000256" key="9">
    <source>
        <dbReference type="ARBA" id="ARBA00023242"/>
    </source>
</evidence>
<dbReference type="GO" id="GO:0000973">
    <property type="term" value="P:post-transcriptional tethering of RNA polymerase II gene DNA at nuclear periphery"/>
    <property type="evidence" value="ECO:0007669"/>
    <property type="project" value="TreeGrafter"/>
</dbReference>
<dbReference type="Pfam" id="PF21240">
    <property type="entry name" value="Nup98_GLEBS"/>
    <property type="match status" value="1"/>
</dbReference>
<dbReference type="OrthoDB" id="3797628at2759"/>
<evidence type="ECO:0000256" key="3">
    <source>
        <dbReference type="ARBA" id="ARBA00022448"/>
    </source>
</evidence>
<evidence type="ECO:0000256" key="1">
    <source>
        <dbReference type="ARBA" id="ARBA00004567"/>
    </source>
</evidence>
<comment type="subcellular location">
    <subcellularLocation>
        <location evidence="1">Nucleus</location>
        <location evidence="1">Nuclear pore complex</location>
    </subcellularLocation>
</comment>
<dbReference type="SUPFAM" id="SSF82215">
    <property type="entry name" value="C-terminal autoproteolytic domain of nucleoporin nup98"/>
    <property type="match status" value="1"/>
</dbReference>
<evidence type="ECO:0000256" key="10">
    <source>
        <dbReference type="SAM" id="MobiDB-lite"/>
    </source>
</evidence>
<evidence type="ECO:0000256" key="7">
    <source>
        <dbReference type="ARBA" id="ARBA00023010"/>
    </source>
</evidence>
<dbReference type="InterPro" id="IPR036903">
    <property type="entry name" value="Nup98_auto-Pept-S59_dom_sf"/>
</dbReference>
<sequence>MFGGQQQRTGFGFGAAGGTPAFGAQPTTGFGGFGAAAAAPAASASPFGAPAAASPFGGGANTTPAFGSAFGAPAATTGAFGAPAATTSTFGAPAATTSAFGAPAAGTPVGFGGFGTNTASSPFGAPAQPAASPFGAPASAAAASPFGGGMFGGTAAAKPTGFGGFGAAATSSTPSAFGAAAPAFGAPATSAFGAPSTLGGGGFGGTAFGAAPATASSLTFGSTPFGQPAPATTGAFGAPAVPTGFGGFGAAAAPSTGAALVGTGPPASYKPTSEQESEKGKVTTVHFQSISKMPEYQHKSVEELRWEDYLKRTDAAAAAAQAALVPNTGAAAPATNMFGQPAAAPSAFGKPPLGGGFGQATSATTTGGFGGFGTATAAPATNAFGFGSTGTSAFGATTSPATNNAFSFGSNTATTGTGGFGGFGSTPNAFGSTTTTNAFGSAPAAGGFGGFGSTPATAPSAFGTAQANTTTGGFGGFGAKPATTTSAFGTTTTGGFGSTTTGGFGGFTPAAAPAATTGGFGGFGSSTASGFGAAKPATTSAFGTSFGAASSAPSAFGGFGTSTQPQTNSAFSLGTSTQPGAASAFSFGKPATTTTSMFGSTPTTTSSFGSFGSGSTGSGFGTTAANTATNAGLFGGTSFGGGFGLSQPANTATQQQQQQPTTLFAGHDTNPYGAGSFGAGLIEKQIQTTLTLPVPSSGASQPSSLFSTPSQATTRSRDDRPVKPIATAAGLRFHTVAAKPSVLSVDKSSENASVTSFASSKFKSLATKQLTIATPPPKLHRPTDKPQVIPEAITLSFTIAKPDSTTRTIRWTGDADTTFDAVWPVVASQVKPAKLVRWRLSDGSRLDLHATVGSVDASAPIEVDVVDPADTSSTSDASAPSTTGLSFDSFYEKEKEKEEACRAINPLAPVLTKEGYYTLPDYASLCTMSTAELKAVDHFVVGCKGMGCVQWYGSTDVTGLNLDELVLFAPKEVIVYPNEDVKHPLGEGLNKPALVELLHIYPPSDPTRRAQYVNRVKTRTDHMDATFVDYQPEAGVWKFKVEHFSRYGFDDDEAHDIPQATASGSSALQTMASQLKLNPARLHQLHALYLANQPPTEVPSSSEAKDKPSIFGTLDSASTEVVSQTRLTVVEPAAPTPPAPSVPKRYAVPTLTCSTKSTLLALWNGPSTSTMDMGISMGRSFRGASFGPSGQLVVVTRHRQVRVHQHPLPSPATADSLPLLHVHQALSTTNAHTHHVELPTNMAAHIHEYADMAVSALPMWQLVLALFGLEHREGSTTPHPLSPSQRDEFISRWFELATRRSKSAADNTVLQALLQHNIVDAAERAMAQGNFRLAMVVAQAQSYESSTFRMQLQAQLSQWETQSASRHVDKELLEIYSLLAGSVGVVTQPATANSSMDWIQMLALVLWYHEGPTSLPRALAVYQSYVQQGWCKPAVNAAMKPDVLMELMQLYCDVKTSLTSVLSALPDDIAWHLNAVLCAVPGQSLRLTTKANAVLTRHYLSHLVADRNLLAQALYVAMTMPDDVEREATAKAILQRHITASTPRTPLEALVPSPWIEDALALYALAEQQYDAAVEHYLRAGAWTAAHDVLIHHVVFPAMIHQDTTWVHLVLEAHLAPRAQDIAQWAAYGNVVLTYLNLRRTRDNATMESVVALCDRLHQWQTKPLHVLSDNAIEASAVARACLSSMLTYTTEVAVLLQPSGPGSSSARHWFDRLQTFVQPDAFGESFRAALLVRACAAFE</sequence>
<reference evidence="12" key="1">
    <citation type="submission" date="2013-12" db="EMBL/GenBank/DDBJ databases">
        <title>The Genome Sequence of Aphanomyces invadans NJM9701.</title>
        <authorList>
            <consortium name="The Broad Institute Genomics Platform"/>
            <person name="Russ C."/>
            <person name="Tyler B."/>
            <person name="van West P."/>
            <person name="Dieguez-Uribeondo J."/>
            <person name="Young S.K."/>
            <person name="Zeng Q."/>
            <person name="Gargeya S."/>
            <person name="Fitzgerald M."/>
            <person name="Abouelleil A."/>
            <person name="Alvarado L."/>
            <person name="Chapman S.B."/>
            <person name="Gainer-Dewar J."/>
            <person name="Goldberg J."/>
            <person name="Griggs A."/>
            <person name="Gujja S."/>
            <person name="Hansen M."/>
            <person name="Howarth C."/>
            <person name="Imamovic A."/>
            <person name="Ireland A."/>
            <person name="Larimer J."/>
            <person name="McCowan C."/>
            <person name="Murphy C."/>
            <person name="Pearson M."/>
            <person name="Poon T.W."/>
            <person name="Priest M."/>
            <person name="Roberts A."/>
            <person name="Saif S."/>
            <person name="Shea T."/>
            <person name="Sykes S."/>
            <person name="Wortman J."/>
            <person name="Nusbaum C."/>
            <person name="Birren B."/>
        </authorList>
    </citation>
    <scope>NUCLEOTIDE SEQUENCE [LARGE SCALE GENOMIC DNA]</scope>
    <source>
        <strain evidence="12">NJM9701</strain>
    </source>
</reference>
<comment type="similarity">
    <text evidence="2">Belongs to the nucleoporin GLFG family.</text>
</comment>
<dbReference type="RefSeq" id="XP_008876099.1">
    <property type="nucleotide sequence ID" value="XM_008877877.1"/>
</dbReference>
<keyword evidence="6" id="KW-0653">Protein transport</keyword>
<evidence type="ECO:0000256" key="2">
    <source>
        <dbReference type="ARBA" id="ARBA00008926"/>
    </source>
</evidence>
<name>A0A024TN32_9STRA</name>
<feature type="compositionally biased region" description="Polar residues" evidence="10">
    <location>
        <begin position="697"/>
        <end position="714"/>
    </location>
</feature>
<dbReference type="GO" id="GO:0006606">
    <property type="term" value="P:protein import into nucleus"/>
    <property type="evidence" value="ECO:0007669"/>
    <property type="project" value="TreeGrafter"/>
</dbReference>
<feature type="region of interest" description="Disordered" evidence="10">
    <location>
        <begin position="648"/>
        <end position="668"/>
    </location>
</feature>
<dbReference type="Pfam" id="PF12110">
    <property type="entry name" value="Nup96"/>
    <property type="match status" value="1"/>
</dbReference>
<proteinExistence type="inferred from homology"/>
<dbReference type="Gene3D" id="3.30.1610.10">
    <property type="entry name" value="Peptidase S59, nucleoporin"/>
    <property type="match status" value="1"/>
</dbReference>
<feature type="non-terminal residue" evidence="12">
    <location>
        <position position="1"/>
    </location>
</feature>
<dbReference type="GO" id="GO:0034398">
    <property type="term" value="P:telomere tethering at nuclear periphery"/>
    <property type="evidence" value="ECO:0007669"/>
    <property type="project" value="TreeGrafter"/>
</dbReference>
<accession>A0A024TN32</accession>
<keyword evidence="8" id="KW-0906">Nuclear pore complex</keyword>
<dbReference type="Gene3D" id="1.25.40.690">
    <property type="match status" value="1"/>
</dbReference>
<evidence type="ECO:0000256" key="5">
    <source>
        <dbReference type="ARBA" id="ARBA00022816"/>
    </source>
</evidence>
<dbReference type="GO" id="GO:0003723">
    <property type="term" value="F:RNA binding"/>
    <property type="evidence" value="ECO:0007669"/>
    <property type="project" value="TreeGrafter"/>
</dbReference>
<dbReference type="Pfam" id="PF04096">
    <property type="entry name" value="Nucleoporin2"/>
    <property type="match status" value="1"/>
</dbReference>
<evidence type="ECO:0000256" key="4">
    <source>
        <dbReference type="ARBA" id="ARBA00022813"/>
    </source>
</evidence>
<dbReference type="GeneID" id="20088326"/>
<dbReference type="eggNOG" id="KOG0845">
    <property type="taxonomic scope" value="Eukaryota"/>
</dbReference>
<feature type="region of interest" description="Disordered" evidence="10">
    <location>
        <begin position="692"/>
        <end position="721"/>
    </location>
</feature>
<dbReference type="GO" id="GO:0006405">
    <property type="term" value="P:RNA export from nucleus"/>
    <property type="evidence" value="ECO:0007669"/>
    <property type="project" value="TreeGrafter"/>
</dbReference>
<dbReference type="InterPro" id="IPR021967">
    <property type="entry name" value="Nup98_C"/>
</dbReference>
<gene>
    <name evidence="12" type="ORF">H310_11276</name>
</gene>
<dbReference type="InterPro" id="IPR037665">
    <property type="entry name" value="Nucleoporin_S59-like"/>
</dbReference>
<dbReference type="GO" id="GO:0017056">
    <property type="term" value="F:structural constituent of nuclear pore"/>
    <property type="evidence" value="ECO:0007669"/>
    <property type="project" value="InterPro"/>
</dbReference>
<keyword evidence="7" id="KW-0811">Translocation</keyword>
<dbReference type="InterPro" id="IPR007230">
    <property type="entry name" value="Nup98_auto-Pept-S59_dom"/>
</dbReference>
<dbReference type="FunFam" id="1.10.10.2360:FF:000001">
    <property type="entry name" value="Nuclear pore complex protein Nup98-Nup96"/>
    <property type="match status" value="1"/>
</dbReference>
<evidence type="ECO:0000256" key="8">
    <source>
        <dbReference type="ARBA" id="ARBA00023132"/>
    </source>
</evidence>
<evidence type="ECO:0000256" key="6">
    <source>
        <dbReference type="ARBA" id="ARBA00022927"/>
    </source>
</evidence>
<dbReference type="GO" id="GO:0008139">
    <property type="term" value="F:nuclear localization sequence binding"/>
    <property type="evidence" value="ECO:0007669"/>
    <property type="project" value="TreeGrafter"/>
</dbReference>
<dbReference type="PANTHER" id="PTHR23198">
    <property type="entry name" value="NUCLEOPORIN"/>
    <property type="match status" value="1"/>
</dbReference>
<dbReference type="Gene3D" id="1.10.10.2360">
    <property type="match status" value="1"/>
</dbReference>
<dbReference type="GO" id="GO:0051028">
    <property type="term" value="P:mRNA transport"/>
    <property type="evidence" value="ECO:0007669"/>
    <property type="project" value="UniProtKB-KW"/>
</dbReference>
<feature type="compositionally biased region" description="Low complexity" evidence="10">
    <location>
        <begin position="648"/>
        <end position="662"/>
    </location>
</feature>
<keyword evidence="5" id="KW-0509">mRNA transport</keyword>
<keyword evidence="4" id="KW-0068">Autocatalytic cleavage</keyword>
<evidence type="ECO:0000313" key="12">
    <source>
        <dbReference type="EMBL" id="ETV95398.1"/>
    </source>
</evidence>
<keyword evidence="9" id="KW-0539">Nucleus</keyword>
<evidence type="ECO:0000259" key="11">
    <source>
        <dbReference type="PROSITE" id="PS51434"/>
    </source>
</evidence>
<protein>
    <recommendedName>
        <fullName evidence="11">Peptidase S59 domain-containing protein</fullName>
    </recommendedName>
</protein>
<dbReference type="EMBL" id="KI913981">
    <property type="protein sequence ID" value="ETV95398.1"/>
    <property type="molecule type" value="Genomic_DNA"/>
</dbReference>